<name>A0A239N928_9NOCA</name>
<protein>
    <submittedName>
        <fullName evidence="4">5'-methylthioadenosine phosphorylase</fullName>
    </submittedName>
</protein>
<dbReference type="PANTHER" id="PTHR42679:SF2">
    <property type="entry name" value="S-METHYL-5'-THIOADENOSINE PHOSPHORYLASE"/>
    <property type="match status" value="1"/>
</dbReference>
<dbReference type="InterPro" id="IPR035994">
    <property type="entry name" value="Nucleoside_phosphorylase_sf"/>
</dbReference>
<evidence type="ECO:0000313" key="4">
    <source>
        <dbReference type="EMBL" id="SNT50982.1"/>
    </source>
</evidence>
<keyword evidence="1" id="KW-0328">Glycosyltransferase</keyword>
<evidence type="ECO:0000259" key="3">
    <source>
        <dbReference type="Pfam" id="PF01048"/>
    </source>
</evidence>
<dbReference type="GO" id="GO:0009116">
    <property type="term" value="P:nucleoside metabolic process"/>
    <property type="evidence" value="ECO:0007669"/>
    <property type="project" value="InterPro"/>
</dbReference>
<evidence type="ECO:0000256" key="2">
    <source>
        <dbReference type="ARBA" id="ARBA00022679"/>
    </source>
</evidence>
<keyword evidence="2" id="KW-0808">Transferase</keyword>
<dbReference type="GO" id="GO:0005829">
    <property type="term" value="C:cytosol"/>
    <property type="evidence" value="ECO:0007669"/>
    <property type="project" value="TreeGrafter"/>
</dbReference>
<sequence length="169" mass="18499">MKEDIHCSCKNPGSPLDATCELVSCAHGSAPSRTDDTFHDDDTHISFAEPFCPNTRRSIVRILRAEGWIVNDGGTMVAIRGPRYSTRAESRWYAAQGWDLISMTPYPEAALARELDIAYTCVALVTDHDVIGDTPWPVNQSIVEEGLEANTLRLRKALLEAVAAVAAGR</sequence>
<dbReference type="Pfam" id="PF01048">
    <property type="entry name" value="PNP_UDP_1"/>
    <property type="match status" value="1"/>
</dbReference>
<evidence type="ECO:0000313" key="5">
    <source>
        <dbReference type="Proteomes" id="UP000198327"/>
    </source>
</evidence>
<evidence type="ECO:0000256" key="1">
    <source>
        <dbReference type="ARBA" id="ARBA00022676"/>
    </source>
</evidence>
<dbReference type="Proteomes" id="UP000198327">
    <property type="component" value="Unassembled WGS sequence"/>
</dbReference>
<reference evidence="5" key="1">
    <citation type="submission" date="2017-06" db="EMBL/GenBank/DDBJ databases">
        <authorList>
            <person name="Varghese N."/>
            <person name="Submissions S."/>
        </authorList>
    </citation>
    <scope>NUCLEOTIDE SEQUENCE [LARGE SCALE GENOMIC DNA]</scope>
    <source>
        <strain evidence="5">JCM 23211</strain>
    </source>
</reference>
<keyword evidence="5" id="KW-1185">Reference proteome</keyword>
<dbReference type="SUPFAM" id="SSF53167">
    <property type="entry name" value="Purine and uridine phosphorylases"/>
    <property type="match status" value="1"/>
</dbReference>
<dbReference type="AlphaFoldDB" id="A0A239N928"/>
<dbReference type="InterPro" id="IPR000845">
    <property type="entry name" value="Nucleoside_phosphorylase_d"/>
</dbReference>
<organism evidence="4 5">
    <name type="scientific">Rhodococcoides kyotonense</name>
    <dbReference type="NCBI Taxonomy" id="398843"/>
    <lineage>
        <taxon>Bacteria</taxon>
        <taxon>Bacillati</taxon>
        <taxon>Actinomycetota</taxon>
        <taxon>Actinomycetes</taxon>
        <taxon>Mycobacteriales</taxon>
        <taxon>Nocardiaceae</taxon>
        <taxon>Rhodococcoides</taxon>
    </lineage>
</organism>
<feature type="domain" description="Nucleoside phosphorylase" evidence="3">
    <location>
        <begin position="35"/>
        <end position="161"/>
    </location>
</feature>
<dbReference type="GO" id="GO:0017061">
    <property type="term" value="F:S-methyl-5-thioadenosine phosphorylase activity"/>
    <property type="evidence" value="ECO:0007669"/>
    <property type="project" value="InterPro"/>
</dbReference>
<dbReference type="EMBL" id="FZOW01000031">
    <property type="protein sequence ID" value="SNT50982.1"/>
    <property type="molecule type" value="Genomic_DNA"/>
</dbReference>
<dbReference type="PANTHER" id="PTHR42679">
    <property type="entry name" value="S-METHYL-5'-THIOADENOSINE PHOSPHORYLASE"/>
    <property type="match status" value="1"/>
</dbReference>
<proteinExistence type="predicted"/>
<dbReference type="RefSeq" id="WP_371829064.1">
    <property type="nucleotide sequence ID" value="NZ_FZOW01000031.1"/>
</dbReference>
<dbReference type="InterPro" id="IPR010044">
    <property type="entry name" value="MTAP"/>
</dbReference>
<dbReference type="GO" id="GO:0019509">
    <property type="term" value="P:L-methionine salvage from methylthioadenosine"/>
    <property type="evidence" value="ECO:0007669"/>
    <property type="project" value="TreeGrafter"/>
</dbReference>
<gene>
    <name evidence="4" type="ORF">SAMN05421642_13134</name>
</gene>
<dbReference type="Gene3D" id="3.40.50.1580">
    <property type="entry name" value="Nucleoside phosphorylase domain"/>
    <property type="match status" value="1"/>
</dbReference>
<accession>A0A239N928</accession>